<gene>
    <name evidence="5" type="ORF">ABN16_08885</name>
</gene>
<dbReference type="InterPro" id="IPR036390">
    <property type="entry name" value="WH_DNA-bd_sf"/>
</dbReference>
<dbReference type="PANTHER" id="PTHR33204:SF29">
    <property type="entry name" value="TRANSCRIPTIONAL REGULATOR"/>
    <property type="match status" value="1"/>
</dbReference>
<keyword evidence="2" id="KW-0238">DNA-binding</keyword>
<proteinExistence type="predicted"/>
<evidence type="ECO:0000259" key="4">
    <source>
        <dbReference type="PROSITE" id="PS51118"/>
    </source>
</evidence>
<organism evidence="5 6">
    <name type="scientific">Levilactobacillus koreensis</name>
    <dbReference type="NCBI Taxonomy" id="637971"/>
    <lineage>
        <taxon>Bacteria</taxon>
        <taxon>Bacillati</taxon>
        <taxon>Bacillota</taxon>
        <taxon>Bacilli</taxon>
        <taxon>Lactobacillales</taxon>
        <taxon>Lactobacillaceae</taxon>
        <taxon>Levilactobacillus</taxon>
    </lineage>
</organism>
<feature type="domain" description="HTH hxlR-type" evidence="4">
    <location>
        <begin position="14"/>
        <end position="115"/>
    </location>
</feature>
<dbReference type="InterPro" id="IPR036388">
    <property type="entry name" value="WH-like_DNA-bd_sf"/>
</dbReference>
<reference evidence="5 6" key="1">
    <citation type="submission" date="2015-07" db="EMBL/GenBank/DDBJ databases">
        <title>Lactobacillus korensis/26-25/ whole genome sequencing.</title>
        <authorList>
            <person name="Kim M.K."/>
            <person name="Im W.-T."/>
            <person name="Srinivasan S."/>
            <person name="Lee J.-J."/>
        </authorList>
    </citation>
    <scope>NUCLEOTIDE SEQUENCE [LARGE SCALE GENOMIC DNA]</scope>
    <source>
        <strain evidence="5 6">26-25</strain>
    </source>
</reference>
<evidence type="ECO:0000256" key="3">
    <source>
        <dbReference type="ARBA" id="ARBA00023163"/>
    </source>
</evidence>
<evidence type="ECO:0000256" key="2">
    <source>
        <dbReference type="ARBA" id="ARBA00023125"/>
    </source>
</evidence>
<dbReference type="Gene3D" id="1.10.10.10">
    <property type="entry name" value="Winged helix-like DNA-binding domain superfamily/Winged helix DNA-binding domain"/>
    <property type="match status" value="1"/>
</dbReference>
<dbReference type="InterPro" id="IPR002577">
    <property type="entry name" value="HTH_HxlR"/>
</dbReference>
<dbReference type="PANTHER" id="PTHR33204">
    <property type="entry name" value="TRANSCRIPTIONAL REGULATOR, MARR FAMILY"/>
    <property type="match status" value="1"/>
</dbReference>
<accession>A0AAC8UX54</accession>
<dbReference type="Pfam" id="PF01638">
    <property type="entry name" value="HxlR"/>
    <property type="match status" value="1"/>
</dbReference>
<dbReference type="KEGG" id="lko:ABN16_08885"/>
<dbReference type="Proteomes" id="UP000036000">
    <property type="component" value="Chromosome"/>
</dbReference>
<keyword evidence="1" id="KW-0805">Transcription regulation</keyword>
<dbReference type="EMBL" id="CP012033">
    <property type="protein sequence ID" value="AKP65104.1"/>
    <property type="molecule type" value="Genomic_DNA"/>
</dbReference>
<keyword evidence="3" id="KW-0804">Transcription</keyword>
<evidence type="ECO:0000313" key="6">
    <source>
        <dbReference type="Proteomes" id="UP000036000"/>
    </source>
</evidence>
<dbReference type="SUPFAM" id="SSF46785">
    <property type="entry name" value="Winged helix' DNA-binding domain"/>
    <property type="match status" value="1"/>
</dbReference>
<dbReference type="PROSITE" id="PS51118">
    <property type="entry name" value="HTH_HXLR"/>
    <property type="match status" value="1"/>
</dbReference>
<evidence type="ECO:0000313" key="5">
    <source>
        <dbReference type="EMBL" id="AKP65104.1"/>
    </source>
</evidence>
<evidence type="ECO:0000256" key="1">
    <source>
        <dbReference type="ARBA" id="ARBA00023015"/>
    </source>
</evidence>
<dbReference type="RefSeq" id="WP_048735062.1">
    <property type="nucleotide sequence ID" value="NZ_CP012033.1"/>
</dbReference>
<dbReference type="GO" id="GO:0003677">
    <property type="term" value="F:DNA binding"/>
    <property type="evidence" value="ECO:0007669"/>
    <property type="project" value="UniProtKB-KW"/>
</dbReference>
<name>A0AAC8UX54_9LACO</name>
<keyword evidence="6" id="KW-1185">Reference proteome</keyword>
<sequence>MADIDYIKENRLQSTGFAYTLRLIGGKYKMQALYAIQLSHQPLRYNALKRLLVPISFKTLTNTLRELEADGLVHREEYPQIPPKVEYSLTPLGESLIPVMEDICSWGEQQMTNETESL</sequence>
<dbReference type="AlphaFoldDB" id="A0AAC8UX54"/>
<protein>
    <submittedName>
        <fullName evidence="5">HxlR family transcriptional regulator</fullName>
    </submittedName>
</protein>